<feature type="compositionally biased region" description="Pro residues" evidence="1">
    <location>
        <begin position="1"/>
        <end position="28"/>
    </location>
</feature>
<dbReference type="AlphaFoldDB" id="A0AAU7JY38"/>
<evidence type="ECO:0000313" key="3">
    <source>
        <dbReference type="EMBL" id="XBO45346.1"/>
    </source>
</evidence>
<organism evidence="3">
    <name type="scientific">Pedococcus sp. KACC 23699</name>
    <dbReference type="NCBI Taxonomy" id="3149228"/>
    <lineage>
        <taxon>Bacteria</taxon>
        <taxon>Bacillati</taxon>
        <taxon>Actinomycetota</taxon>
        <taxon>Actinomycetes</taxon>
        <taxon>Micrococcales</taxon>
        <taxon>Intrasporangiaceae</taxon>
        <taxon>Pedococcus</taxon>
    </lineage>
</organism>
<feature type="transmembrane region" description="Helical" evidence="2">
    <location>
        <begin position="37"/>
        <end position="60"/>
    </location>
</feature>
<protein>
    <recommendedName>
        <fullName evidence="4">Serine/threonine protein kinase</fullName>
    </recommendedName>
</protein>
<sequence>MIPGPPTGPAFAGPVPPPLGAPRPPAAPPAGRSRTGLILAIVVGVFLLVVVTGAAFVVFLGHRLNNTFDQASSNLNSSQQAPVPGGAAQAPYTPQDTPSDSVTPDTPTDAPSDTVAPLVVPSGGKLCDSSPTGGPYATAATGNDHTSCEFAGAVRDEYESLGGDGSSMTLTAHSPVTDKDYDMTCTASAGTIGSGPVTCTGGNDAVVLLGTTAGPVS</sequence>
<keyword evidence="2" id="KW-0812">Transmembrane</keyword>
<proteinExistence type="predicted"/>
<keyword evidence="2" id="KW-1133">Transmembrane helix</keyword>
<accession>A0AAU7JY38</accession>
<feature type="region of interest" description="Disordered" evidence="1">
    <location>
        <begin position="1"/>
        <end position="32"/>
    </location>
</feature>
<name>A0AAU7JY38_9MICO</name>
<gene>
    <name evidence="3" type="ORF">ABEG17_08450</name>
</gene>
<reference evidence="3" key="1">
    <citation type="submission" date="2024-05" db="EMBL/GenBank/DDBJ databases">
        <authorList>
            <person name="Kim S."/>
            <person name="Heo J."/>
            <person name="Choi H."/>
            <person name="Choi Y."/>
            <person name="Kwon S.-W."/>
            <person name="Kim Y."/>
        </authorList>
    </citation>
    <scope>NUCLEOTIDE SEQUENCE</scope>
    <source>
        <strain evidence="3">KACC 23699</strain>
    </source>
</reference>
<evidence type="ECO:0000256" key="2">
    <source>
        <dbReference type="SAM" id="Phobius"/>
    </source>
</evidence>
<keyword evidence="2" id="KW-0472">Membrane</keyword>
<dbReference type="EMBL" id="CP157483">
    <property type="protein sequence ID" value="XBO45346.1"/>
    <property type="molecule type" value="Genomic_DNA"/>
</dbReference>
<dbReference type="RefSeq" id="WP_406832838.1">
    <property type="nucleotide sequence ID" value="NZ_CP157483.1"/>
</dbReference>
<feature type="region of interest" description="Disordered" evidence="1">
    <location>
        <begin position="74"/>
        <end position="113"/>
    </location>
</feature>
<evidence type="ECO:0008006" key="4">
    <source>
        <dbReference type="Google" id="ProtNLM"/>
    </source>
</evidence>
<evidence type="ECO:0000256" key="1">
    <source>
        <dbReference type="SAM" id="MobiDB-lite"/>
    </source>
</evidence>